<dbReference type="Proteomes" id="UP000198983">
    <property type="component" value="Chromosome I"/>
</dbReference>
<reference evidence="3 4" key="1">
    <citation type="submission" date="2016-10" db="EMBL/GenBank/DDBJ databases">
        <authorList>
            <person name="de Groot N.N."/>
        </authorList>
    </citation>
    <scope>NUCLEOTIDE SEQUENCE [LARGE SCALE GENOMIC DNA]</scope>
    <source>
        <strain evidence="3 4">DSM 22024</strain>
    </source>
</reference>
<evidence type="ECO:0000256" key="1">
    <source>
        <dbReference type="SAM" id="MobiDB-lite"/>
    </source>
</evidence>
<dbReference type="AlphaFoldDB" id="A0A1H1RL01"/>
<feature type="transmembrane region" description="Helical" evidence="2">
    <location>
        <begin position="239"/>
        <end position="264"/>
    </location>
</feature>
<organism evidence="3 4">
    <name type="scientific">Actinopolymorpha singaporensis</name>
    <dbReference type="NCBI Taxonomy" id="117157"/>
    <lineage>
        <taxon>Bacteria</taxon>
        <taxon>Bacillati</taxon>
        <taxon>Actinomycetota</taxon>
        <taxon>Actinomycetes</taxon>
        <taxon>Propionibacteriales</taxon>
        <taxon>Actinopolymorphaceae</taxon>
        <taxon>Actinopolymorpha</taxon>
    </lineage>
</organism>
<evidence type="ECO:0000256" key="2">
    <source>
        <dbReference type="SAM" id="Phobius"/>
    </source>
</evidence>
<gene>
    <name evidence="3" type="ORF">SAMN04489717_2455</name>
</gene>
<dbReference type="STRING" id="117157.SAMN04489717_2455"/>
<feature type="region of interest" description="Disordered" evidence="1">
    <location>
        <begin position="1"/>
        <end position="20"/>
    </location>
</feature>
<accession>A0A1H1RL01</accession>
<proteinExistence type="predicted"/>
<keyword evidence="4" id="KW-1185">Reference proteome</keyword>
<dbReference type="Pfam" id="PF03988">
    <property type="entry name" value="DUF347"/>
    <property type="match status" value="4"/>
</dbReference>
<dbReference type="InterPro" id="IPR007136">
    <property type="entry name" value="DUF347"/>
</dbReference>
<evidence type="ECO:0000313" key="4">
    <source>
        <dbReference type="Proteomes" id="UP000198983"/>
    </source>
</evidence>
<dbReference type="EMBL" id="LT629732">
    <property type="protein sequence ID" value="SDS36342.1"/>
    <property type="molecule type" value="Genomic_DNA"/>
</dbReference>
<feature type="transmembrane region" description="Helical" evidence="2">
    <location>
        <begin position="68"/>
        <end position="85"/>
    </location>
</feature>
<feature type="transmembrane region" description="Helical" evidence="2">
    <location>
        <begin position="115"/>
        <end position="137"/>
    </location>
</feature>
<keyword evidence="2" id="KW-1133">Transmembrane helix</keyword>
<protein>
    <submittedName>
        <fullName evidence="3">Uncharacterized membrane-anchored protein</fullName>
    </submittedName>
</protein>
<keyword evidence="2" id="KW-0812">Transmembrane</keyword>
<name>A0A1H1RL01_9ACTN</name>
<evidence type="ECO:0000313" key="3">
    <source>
        <dbReference type="EMBL" id="SDS36342.1"/>
    </source>
</evidence>
<feature type="transmembrane region" description="Helical" evidence="2">
    <location>
        <begin position="157"/>
        <end position="176"/>
    </location>
</feature>
<feature type="transmembrane region" description="Helical" evidence="2">
    <location>
        <begin position="188"/>
        <end position="219"/>
    </location>
</feature>
<keyword evidence="2" id="KW-0472">Membrane</keyword>
<sequence length="288" mass="31357">MTRETPPDLVTGPTRTDRPSRTTARTMLNKVPEVTLYFWIIKILCTTVGETAADYMNDTLGFGLDKTSYVMSAALIIALFFQFRARRYVPGIYWLSVVLISVVGTLISDKLADDLGVPLVITTVLFAVLLAITFAVWYATERTLSIHSIVTGRRETFYWLAILFTFALGTSAGDLFDEKLGVGYWPTVGIVAALIALIAVAHLGLRLNAVLAFWAAYILTRPLGASIGDGMSQPAKNGGFGLGTTGTSFIFLAVILALVIFLSVTKVDRTENQSGDREELDEPDSVTV</sequence>
<feature type="transmembrane region" description="Helical" evidence="2">
    <location>
        <begin position="91"/>
        <end position="108"/>
    </location>
</feature>